<dbReference type="InterPro" id="IPR052513">
    <property type="entry name" value="Thioester_dehydratase-like"/>
</dbReference>
<name>A0A381TSM3_9ZZZZ</name>
<dbReference type="PANTHER" id="PTHR34075">
    <property type="entry name" value="BLR3430 PROTEIN"/>
    <property type="match status" value="1"/>
</dbReference>
<dbReference type="InterPro" id="IPR012340">
    <property type="entry name" value="NA-bd_OB-fold"/>
</dbReference>
<proteinExistence type="predicted"/>
<dbReference type="Gene3D" id="6.10.30.10">
    <property type="match status" value="1"/>
</dbReference>
<dbReference type="SUPFAM" id="SSF50249">
    <property type="entry name" value="Nucleic acid-binding proteins"/>
    <property type="match status" value="1"/>
</dbReference>
<accession>A0A381TSM3</accession>
<sequence length="148" mass="16143">MAESEPLRADLVVEYPFTRTTGPVVGAFLTGLREGILLGIQRRDGTVLVPPTEYDPVTSEPLTEMVEVGQAGVVETWTWVDPPRPQSPWEVPHALAMIRLDGADTAMLHGVLVDSPAEMTTGMRVRAVWADQRVGHIADLDGFRPEAS</sequence>
<dbReference type="Pfam" id="PF01796">
    <property type="entry name" value="OB_ChsH2_C"/>
    <property type="match status" value="1"/>
</dbReference>
<organism evidence="2">
    <name type="scientific">marine metagenome</name>
    <dbReference type="NCBI Taxonomy" id="408172"/>
    <lineage>
        <taxon>unclassified sequences</taxon>
        <taxon>metagenomes</taxon>
        <taxon>ecological metagenomes</taxon>
    </lineage>
</organism>
<gene>
    <name evidence="2" type="ORF">METZ01_LOCUS71325</name>
</gene>
<dbReference type="EMBL" id="UINC01005016">
    <property type="protein sequence ID" value="SVA18471.1"/>
    <property type="molecule type" value="Genomic_DNA"/>
</dbReference>
<reference evidence="2" key="1">
    <citation type="submission" date="2018-05" db="EMBL/GenBank/DDBJ databases">
        <authorList>
            <person name="Lanie J.A."/>
            <person name="Ng W.-L."/>
            <person name="Kazmierczak K.M."/>
            <person name="Andrzejewski T.M."/>
            <person name="Davidsen T.M."/>
            <person name="Wayne K.J."/>
            <person name="Tettelin H."/>
            <person name="Glass J.I."/>
            <person name="Rusch D."/>
            <person name="Podicherti R."/>
            <person name="Tsui H.-C.T."/>
            <person name="Winkler M.E."/>
        </authorList>
    </citation>
    <scope>NUCLEOTIDE SEQUENCE</scope>
</reference>
<feature type="domain" description="ChsH2 C-terminal OB-fold" evidence="1">
    <location>
        <begin position="66"/>
        <end position="129"/>
    </location>
</feature>
<evidence type="ECO:0000259" key="1">
    <source>
        <dbReference type="Pfam" id="PF01796"/>
    </source>
</evidence>
<evidence type="ECO:0000313" key="2">
    <source>
        <dbReference type="EMBL" id="SVA18471.1"/>
    </source>
</evidence>
<protein>
    <recommendedName>
        <fullName evidence="1">ChsH2 C-terminal OB-fold domain-containing protein</fullName>
    </recommendedName>
</protein>
<dbReference type="AlphaFoldDB" id="A0A381TSM3"/>
<dbReference type="InterPro" id="IPR002878">
    <property type="entry name" value="ChsH2_C"/>
</dbReference>
<dbReference type="PANTHER" id="PTHR34075:SF4">
    <property type="entry name" value="DUF35 DOMAIN-CONTAINING PROTEIN"/>
    <property type="match status" value="1"/>
</dbReference>